<feature type="transmembrane region" description="Helical" evidence="1">
    <location>
        <begin position="78"/>
        <end position="98"/>
    </location>
</feature>
<comment type="caution">
    <text evidence="2">The sequence shown here is derived from an EMBL/GenBank/DDBJ whole genome shotgun (WGS) entry which is preliminary data.</text>
</comment>
<organism evidence="2 3">
    <name type="scientific">Cladorrhinum samala</name>
    <dbReference type="NCBI Taxonomy" id="585594"/>
    <lineage>
        <taxon>Eukaryota</taxon>
        <taxon>Fungi</taxon>
        <taxon>Dikarya</taxon>
        <taxon>Ascomycota</taxon>
        <taxon>Pezizomycotina</taxon>
        <taxon>Sordariomycetes</taxon>
        <taxon>Sordariomycetidae</taxon>
        <taxon>Sordariales</taxon>
        <taxon>Podosporaceae</taxon>
        <taxon>Cladorrhinum</taxon>
    </lineage>
</organism>
<accession>A0AAV9HYZ2</accession>
<dbReference type="Proteomes" id="UP001321749">
    <property type="component" value="Unassembled WGS sequence"/>
</dbReference>
<protein>
    <recommendedName>
        <fullName evidence="4">Succinate dehydrogenase subunit 4</fullName>
    </recommendedName>
</protein>
<sequence length="105" mass="12548">MTATILLGFLFFSFSLFPFFFSPLFSFFVFFTNGRKANIINGSRTSIIQRALVFYRRYFLWHLIMIFFFHSVLGFTDFIWKVMIMGFFSFLFFFSGGVKELDILE</sequence>
<dbReference type="AlphaFoldDB" id="A0AAV9HYZ2"/>
<reference evidence="2" key="1">
    <citation type="journal article" date="2023" name="Mol. Phylogenet. Evol.">
        <title>Genome-scale phylogeny and comparative genomics of the fungal order Sordariales.</title>
        <authorList>
            <person name="Hensen N."/>
            <person name="Bonometti L."/>
            <person name="Westerberg I."/>
            <person name="Brannstrom I.O."/>
            <person name="Guillou S."/>
            <person name="Cros-Aarteil S."/>
            <person name="Calhoun S."/>
            <person name="Haridas S."/>
            <person name="Kuo A."/>
            <person name="Mondo S."/>
            <person name="Pangilinan J."/>
            <person name="Riley R."/>
            <person name="LaButti K."/>
            <person name="Andreopoulos B."/>
            <person name="Lipzen A."/>
            <person name="Chen C."/>
            <person name="Yan M."/>
            <person name="Daum C."/>
            <person name="Ng V."/>
            <person name="Clum A."/>
            <person name="Steindorff A."/>
            <person name="Ohm R.A."/>
            <person name="Martin F."/>
            <person name="Silar P."/>
            <person name="Natvig D.O."/>
            <person name="Lalanne C."/>
            <person name="Gautier V."/>
            <person name="Ament-Velasquez S.L."/>
            <person name="Kruys A."/>
            <person name="Hutchinson M.I."/>
            <person name="Powell A.J."/>
            <person name="Barry K."/>
            <person name="Miller A.N."/>
            <person name="Grigoriev I.V."/>
            <person name="Debuchy R."/>
            <person name="Gladieux P."/>
            <person name="Hiltunen Thoren M."/>
            <person name="Johannesson H."/>
        </authorList>
    </citation>
    <scope>NUCLEOTIDE SEQUENCE</scope>
    <source>
        <strain evidence="2">PSN324</strain>
    </source>
</reference>
<feature type="transmembrane region" description="Helical" evidence="1">
    <location>
        <begin position="6"/>
        <end position="31"/>
    </location>
</feature>
<keyword evidence="1" id="KW-0812">Transmembrane</keyword>
<evidence type="ECO:0000313" key="3">
    <source>
        <dbReference type="Proteomes" id="UP001321749"/>
    </source>
</evidence>
<name>A0AAV9HYZ2_9PEZI</name>
<keyword evidence="1" id="KW-1133">Transmembrane helix</keyword>
<keyword evidence="1" id="KW-0472">Membrane</keyword>
<keyword evidence="3" id="KW-1185">Reference proteome</keyword>
<reference evidence="2" key="2">
    <citation type="submission" date="2023-06" db="EMBL/GenBank/DDBJ databases">
        <authorList>
            <consortium name="Lawrence Berkeley National Laboratory"/>
            <person name="Mondo S.J."/>
            <person name="Hensen N."/>
            <person name="Bonometti L."/>
            <person name="Westerberg I."/>
            <person name="Brannstrom I.O."/>
            <person name="Guillou S."/>
            <person name="Cros-Aarteil S."/>
            <person name="Calhoun S."/>
            <person name="Haridas S."/>
            <person name="Kuo A."/>
            <person name="Pangilinan J."/>
            <person name="Riley R."/>
            <person name="Labutti K."/>
            <person name="Andreopoulos B."/>
            <person name="Lipzen A."/>
            <person name="Chen C."/>
            <person name="Yanf M."/>
            <person name="Daum C."/>
            <person name="Ng V."/>
            <person name="Clum A."/>
            <person name="Steindorff A."/>
            <person name="Ohm R."/>
            <person name="Martin F."/>
            <person name="Silar P."/>
            <person name="Natvig D."/>
            <person name="Lalanne C."/>
            <person name="Gautier V."/>
            <person name="Ament-Velasquez S.L."/>
            <person name="Kruys A."/>
            <person name="Hutchinson M.I."/>
            <person name="Powell A.J."/>
            <person name="Barry K."/>
            <person name="Miller A.N."/>
            <person name="Grigoriev I.V."/>
            <person name="Debuchy R."/>
            <person name="Gladieux P."/>
            <person name="Thoren M.H."/>
            <person name="Johannesson H."/>
        </authorList>
    </citation>
    <scope>NUCLEOTIDE SEQUENCE</scope>
    <source>
        <strain evidence="2">PSN324</strain>
    </source>
</reference>
<evidence type="ECO:0000256" key="1">
    <source>
        <dbReference type="SAM" id="Phobius"/>
    </source>
</evidence>
<evidence type="ECO:0000313" key="2">
    <source>
        <dbReference type="EMBL" id="KAK4466097.1"/>
    </source>
</evidence>
<gene>
    <name evidence="2" type="ORF">QBC42DRAFT_96968</name>
</gene>
<proteinExistence type="predicted"/>
<evidence type="ECO:0008006" key="4">
    <source>
        <dbReference type="Google" id="ProtNLM"/>
    </source>
</evidence>
<dbReference type="EMBL" id="MU864934">
    <property type="protein sequence ID" value="KAK4466097.1"/>
    <property type="molecule type" value="Genomic_DNA"/>
</dbReference>
<feature type="transmembrane region" description="Helical" evidence="1">
    <location>
        <begin position="52"/>
        <end position="72"/>
    </location>
</feature>